<evidence type="ECO:0000256" key="9">
    <source>
        <dbReference type="ARBA" id="ARBA00023157"/>
    </source>
</evidence>
<dbReference type="AlphaFoldDB" id="A0A6P7LCX7"/>
<evidence type="ECO:0000256" key="4">
    <source>
        <dbReference type="ARBA" id="ARBA00022692"/>
    </source>
</evidence>
<evidence type="ECO:0000313" key="17">
    <source>
        <dbReference type="RefSeq" id="XP_028992058.1"/>
    </source>
</evidence>
<reference evidence="17" key="1">
    <citation type="submission" date="2025-08" db="UniProtKB">
        <authorList>
            <consortium name="RefSeq"/>
        </authorList>
    </citation>
    <scope>IDENTIFICATION</scope>
</reference>
<feature type="domain" description="G-protein coupled receptors family 1 profile" evidence="15">
    <location>
        <begin position="39"/>
        <end position="289"/>
    </location>
</feature>
<keyword evidence="4 13" id="KW-0812">Transmembrane</keyword>
<dbReference type="Pfam" id="PF13853">
    <property type="entry name" value="7tm_4"/>
    <property type="match status" value="1"/>
</dbReference>
<keyword evidence="2 14" id="KW-1003">Cell membrane</keyword>
<evidence type="ECO:0000256" key="6">
    <source>
        <dbReference type="ARBA" id="ARBA00022989"/>
    </source>
</evidence>
<name>A0A6P7LCX7_BETSP</name>
<evidence type="ECO:0000259" key="15">
    <source>
        <dbReference type="PROSITE" id="PS50262"/>
    </source>
</evidence>
<gene>
    <name evidence="17" type="primary">LOC114846944</name>
</gene>
<keyword evidence="6 14" id="KW-1133">Transmembrane helix</keyword>
<dbReference type="PRINTS" id="PR00237">
    <property type="entry name" value="GPCRRHODOPSN"/>
</dbReference>
<keyword evidence="7 13" id="KW-0297">G-protein coupled receptor</keyword>
<feature type="transmembrane region" description="Helical" evidence="14">
    <location>
        <begin position="96"/>
        <end position="118"/>
    </location>
</feature>
<feature type="transmembrane region" description="Helical" evidence="14">
    <location>
        <begin position="238"/>
        <end position="259"/>
    </location>
</feature>
<keyword evidence="10 13" id="KW-0675">Receptor</keyword>
<dbReference type="PROSITE" id="PS50262">
    <property type="entry name" value="G_PROTEIN_RECEP_F1_2"/>
    <property type="match status" value="1"/>
</dbReference>
<keyword evidence="5 14" id="KW-0552">Olfaction</keyword>
<evidence type="ECO:0000256" key="13">
    <source>
        <dbReference type="RuleBase" id="RU000688"/>
    </source>
</evidence>
<evidence type="ECO:0000256" key="5">
    <source>
        <dbReference type="ARBA" id="ARBA00022725"/>
    </source>
</evidence>
<dbReference type="InterPro" id="IPR000276">
    <property type="entry name" value="GPCR_Rhodpsn"/>
</dbReference>
<organism evidence="16 17">
    <name type="scientific">Betta splendens</name>
    <name type="common">Siamese fighting fish</name>
    <dbReference type="NCBI Taxonomy" id="158456"/>
    <lineage>
        <taxon>Eukaryota</taxon>
        <taxon>Metazoa</taxon>
        <taxon>Chordata</taxon>
        <taxon>Craniata</taxon>
        <taxon>Vertebrata</taxon>
        <taxon>Euteleostomi</taxon>
        <taxon>Actinopterygii</taxon>
        <taxon>Neopterygii</taxon>
        <taxon>Teleostei</taxon>
        <taxon>Neoteleostei</taxon>
        <taxon>Acanthomorphata</taxon>
        <taxon>Anabantaria</taxon>
        <taxon>Anabantiformes</taxon>
        <taxon>Anabantoidei</taxon>
        <taxon>Osphronemidae</taxon>
        <taxon>Betta</taxon>
    </lineage>
</organism>
<accession>A0A6P7LCX7</accession>
<dbReference type="InterPro" id="IPR052921">
    <property type="entry name" value="GPCR1_Superfamily_Member"/>
</dbReference>
<dbReference type="InParanoid" id="A0A6P7LCX7"/>
<dbReference type="GO" id="GO:0004930">
    <property type="term" value="F:G protein-coupled receptor activity"/>
    <property type="evidence" value="ECO:0007669"/>
    <property type="project" value="UniProtKB-KW"/>
</dbReference>
<dbReference type="PROSITE" id="PS00237">
    <property type="entry name" value="G_PROTEIN_RECEP_F1_1"/>
    <property type="match status" value="1"/>
</dbReference>
<evidence type="ECO:0000256" key="12">
    <source>
        <dbReference type="ARBA" id="ARBA00023224"/>
    </source>
</evidence>
<evidence type="ECO:0000256" key="11">
    <source>
        <dbReference type="ARBA" id="ARBA00023180"/>
    </source>
</evidence>
<feature type="transmembrane region" description="Helical" evidence="14">
    <location>
        <begin position="139"/>
        <end position="162"/>
    </location>
</feature>
<dbReference type="InterPro" id="IPR000725">
    <property type="entry name" value="Olfact_rcpt"/>
</dbReference>
<dbReference type="OrthoDB" id="10017003at2759"/>
<dbReference type="Gene3D" id="1.20.1070.10">
    <property type="entry name" value="Rhodopsin 7-helix transmembrane proteins"/>
    <property type="match status" value="1"/>
</dbReference>
<keyword evidence="12 13" id="KW-0807">Transducer</keyword>
<keyword evidence="9" id="KW-1015">Disulfide bond</keyword>
<keyword evidence="3 14" id="KW-0716">Sensory transduction</keyword>
<dbReference type="GO" id="GO:0005549">
    <property type="term" value="F:odorant binding"/>
    <property type="evidence" value="ECO:0007669"/>
    <property type="project" value="TreeGrafter"/>
</dbReference>
<evidence type="ECO:0000256" key="2">
    <source>
        <dbReference type="ARBA" id="ARBA00022475"/>
    </source>
</evidence>
<evidence type="ECO:0000256" key="3">
    <source>
        <dbReference type="ARBA" id="ARBA00022606"/>
    </source>
</evidence>
<feature type="transmembrane region" description="Helical" evidence="14">
    <location>
        <begin position="23"/>
        <end position="49"/>
    </location>
</feature>
<evidence type="ECO:0000256" key="14">
    <source>
        <dbReference type="RuleBase" id="RU363047"/>
    </source>
</evidence>
<keyword evidence="11" id="KW-0325">Glycoprotein</keyword>
<dbReference type="Proteomes" id="UP000515150">
    <property type="component" value="Chromosome 21"/>
</dbReference>
<evidence type="ECO:0000256" key="1">
    <source>
        <dbReference type="ARBA" id="ARBA00004651"/>
    </source>
</evidence>
<dbReference type="GeneID" id="114846944"/>
<evidence type="ECO:0000256" key="8">
    <source>
        <dbReference type="ARBA" id="ARBA00023136"/>
    </source>
</evidence>
<dbReference type="PRINTS" id="PR00245">
    <property type="entry name" value="OLFACTORYR"/>
</dbReference>
<sequence>MDDRLNVTYLTLDGFVELHKFRYVYFLIMFTVYVLIIVCNSTIVCLIWIHKSLHEPMYVFIAALLINSLLYSTNIYPKLLTDSLSAEATVTYKLCLFQSFVCYSLASSEFLLLAAMAYDRYVSICKPLEYPSIMRRPTVLLLLAVCWLLPVCELAVSAVLYANMKPCSFTLKGIFCNNSIYTVQCVRSLTLAVYGIFMLVNMSLFPFLFILFTYSRILLISYNSSSSRTVRTKATHTCLPHLLVLINYSCFLTYDIIIVRLDLDFTKVIRFIMTLQMILYHPLFNPIIYGLKMKEISKHLKRLMSGVKDFLSMAG</sequence>
<dbReference type="RefSeq" id="XP_028992058.1">
    <property type="nucleotide sequence ID" value="XM_029136225.1"/>
</dbReference>
<feature type="transmembrane region" description="Helical" evidence="14">
    <location>
        <begin position="271"/>
        <end position="291"/>
    </location>
</feature>
<dbReference type="SUPFAM" id="SSF81321">
    <property type="entry name" value="Family A G protein-coupled receptor-like"/>
    <property type="match status" value="1"/>
</dbReference>
<keyword evidence="16" id="KW-1185">Reference proteome</keyword>
<feature type="transmembrane region" description="Helical" evidence="14">
    <location>
        <begin position="56"/>
        <end position="76"/>
    </location>
</feature>
<comment type="subcellular location">
    <subcellularLocation>
        <location evidence="1 14">Cell membrane</location>
        <topology evidence="1 14">Multi-pass membrane protein</topology>
    </subcellularLocation>
</comment>
<keyword evidence="8 14" id="KW-0472">Membrane</keyword>
<dbReference type="KEGG" id="bspl:114846944"/>
<comment type="similarity">
    <text evidence="13">Belongs to the G-protein coupled receptor 1 family.</text>
</comment>
<dbReference type="FunFam" id="1.20.1070.10:FF:000024">
    <property type="entry name" value="Olfactory receptor"/>
    <property type="match status" value="1"/>
</dbReference>
<dbReference type="GO" id="GO:0005886">
    <property type="term" value="C:plasma membrane"/>
    <property type="evidence" value="ECO:0007669"/>
    <property type="project" value="UniProtKB-SubCell"/>
</dbReference>
<dbReference type="PANTHER" id="PTHR26451:SF847">
    <property type="entry name" value="ODORANT RECEPTOR-RELATED"/>
    <property type="match status" value="1"/>
</dbReference>
<evidence type="ECO:0000256" key="7">
    <source>
        <dbReference type="ARBA" id="ARBA00023040"/>
    </source>
</evidence>
<proteinExistence type="inferred from homology"/>
<dbReference type="GO" id="GO:0004984">
    <property type="term" value="F:olfactory receptor activity"/>
    <property type="evidence" value="ECO:0007669"/>
    <property type="project" value="InterPro"/>
</dbReference>
<dbReference type="PANTHER" id="PTHR26451">
    <property type="entry name" value="G_PROTEIN_RECEP_F1_2 DOMAIN-CONTAINING PROTEIN"/>
    <property type="match status" value="1"/>
</dbReference>
<protein>
    <recommendedName>
        <fullName evidence="14">Olfactory receptor</fullName>
    </recommendedName>
</protein>
<dbReference type="InterPro" id="IPR017452">
    <property type="entry name" value="GPCR_Rhodpsn_7TM"/>
</dbReference>
<evidence type="ECO:0000313" key="16">
    <source>
        <dbReference type="Proteomes" id="UP000515150"/>
    </source>
</evidence>
<evidence type="ECO:0000256" key="10">
    <source>
        <dbReference type="ARBA" id="ARBA00023170"/>
    </source>
</evidence>
<feature type="transmembrane region" description="Helical" evidence="14">
    <location>
        <begin position="191"/>
        <end position="217"/>
    </location>
</feature>